<dbReference type="AlphaFoldDB" id="A0A1G7XBV1"/>
<dbReference type="EMBL" id="FNCQ01000010">
    <property type="protein sequence ID" value="SDG81583.1"/>
    <property type="molecule type" value="Genomic_DNA"/>
</dbReference>
<feature type="signal peptide" evidence="1">
    <location>
        <begin position="1"/>
        <end position="19"/>
    </location>
</feature>
<accession>A0A1G7XBV1</accession>
<keyword evidence="1" id="KW-0732">Signal</keyword>
<gene>
    <name evidence="3" type="ORF">SAMN04487901_11042</name>
</gene>
<protein>
    <submittedName>
        <fullName evidence="3">Outer membrane protein beta-barrel domain-containing protein</fullName>
    </submittedName>
</protein>
<dbReference type="Pfam" id="PF13568">
    <property type="entry name" value="OMP_b-brl_2"/>
    <property type="match status" value="1"/>
</dbReference>
<dbReference type="STRING" id="645274.SAMN04487901_11042"/>
<reference evidence="4" key="1">
    <citation type="submission" date="2016-10" db="EMBL/GenBank/DDBJ databases">
        <authorList>
            <person name="Varghese N."/>
            <person name="Submissions S."/>
        </authorList>
    </citation>
    <scope>NUCLEOTIDE SEQUENCE [LARGE SCALE GENOMIC DNA]</scope>
    <source>
        <strain evidence="4">BP1-148</strain>
    </source>
</reference>
<name>A0A1G7XBV1_9BACT</name>
<evidence type="ECO:0000313" key="3">
    <source>
        <dbReference type="EMBL" id="SDG81583.1"/>
    </source>
</evidence>
<feature type="chain" id="PRO_5011461002" evidence="1">
    <location>
        <begin position="20"/>
        <end position="243"/>
    </location>
</feature>
<evidence type="ECO:0000256" key="1">
    <source>
        <dbReference type="SAM" id="SignalP"/>
    </source>
</evidence>
<dbReference type="RefSeq" id="WP_091817894.1">
    <property type="nucleotide sequence ID" value="NZ_FNCQ01000010.1"/>
</dbReference>
<feature type="domain" description="Outer membrane protein beta-barrel" evidence="2">
    <location>
        <begin position="18"/>
        <end position="219"/>
    </location>
</feature>
<evidence type="ECO:0000313" key="4">
    <source>
        <dbReference type="Proteomes" id="UP000198779"/>
    </source>
</evidence>
<dbReference type="Proteomes" id="UP000198779">
    <property type="component" value="Unassembled WGS sequence"/>
</dbReference>
<dbReference type="InterPro" id="IPR025665">
    <property type="entry name" value="Beta-barrel_OMP_2"/>
</dbReference>
<proteinExistence type="predicted"/>
<keyword evidence="4" id="KW-1185">Reference proteome</keyword>
<sequence length="243" mass="26278">MKKFLFLFVALVTAMPTFAQSDDDEDVYSSGAKVKKNAFFIGPKVGGVLTTMTQPKQGKLYDAAGFGFSGGLAMKIRFGQASEASVGGTGYFAIGAELKYKQNKVKTLGTDQAGKKNADLTISYFEVPVFAQVYPFATSMSMNTLYFEAGASIAGTMDRKPNTLEITDKNTLAVTTFNIDNNGSKVKGMDVRPLVGLGYTIPNTGLDINARYYIGTSDLSSSFKSKMNSFEVSLAWLFNASRF</sequence>
<organism evidence="3 4">
    <name type="scientific">Prevotella communis</name>
    <dbReference type="NCBI Taxonomy" id="2913614"/>
    <lineage>
        <taxon>Bacteria</taxon>
        <taxon>Pseudomonadati</taxon>
        <taxon>Bacteroidota</taxon>
        <taxon>Bacteroidia</taxon>
        <taxon>Bacteroidales</taxon>
        <taxon>Prevotellaceae</taxon>
        <taxon>Prevotella</taxon>
    </lineage>
</organism>
<evidence type="ECO:0000259" key="2">
    <source>
        <dbReference type="Pfam" id="PF13568"/>
    </source>
</evidence>